<reference evidence="13" key="1">
    <citation type="submission" date="2022-11" db="UniProtKB">
        <authorList>
            <consortium name="WormBaseParasite"/>
        </authorList>
    </citation>
    <scope>IDENTIFICATION</scope>
</reference>
<dbReference type="WBParaSite" id="Gr19_v10_g15381.t2">
    <property type="protein sequence ID" value="Gr19_v10_g15381.t2"/>
    <property type="gene ID" value="Gr19_v10_g15381"/>
</dbReference>
<dbReference type="PANTHER" id="PTHR37984:SF5">
    <property type="entry name" value="PROTEIN NYNRIN-LIKE"/>
    <property type="match status" value="1"/>
</dbReference>
<feature type="compositionally biased region" description="Low complexity" evidence="8">
    <location>
        <begin position="2463"/>
        <end position="2472"/>
    </location>
</feature>
<dbReference type="InterPro" id="IPR043502">
    <property type="entry name" value="DNA/RNA_pol_sf"/>
</dbReference>
<organism evidence="12 13">
    <name type="scientific">Globodera rostochiensis</name>
    <name type="common">Golden nematode worm</name>
    <name type="synonym">Heterodera rostochiensis</name>
    <dbReference type="NCBI Taxonomy" id="31243"/>
    <lineage>
        <taxon>Eukaryota</taxon>
        <taxon>Metazoa</taxon>
        <taxon>Ecdysozoa</taxon>
        <taxon>Nematoda</taxon>
        <taxon>Chromadorea</taxon>
        <taxon>Rhabditida</taxon>
        <taxon>Tylenchina</taxon>
        <taxon>Tylenchomorpha</taxon>
        <taxon>Tylenchoidea</taxon>
        <taxon>Heteroderidae</taxon>
        <taxon>Heteroderinae</taxon>
        <taxon>Globodera</taxon>
    </lineage>
</organism>
<keyword evidence="5" id="KW-0255">Endonuclease</keyword>
<dbReference type="GO" id="GO:0004519">
    <property type="term" value="F:endonuclease activity"/>
    <property type="evidence" value="ECO:0007669"/>
    <property type="project" value="UniProtKB-KW"/>
</dbReference>
<evidence type="ECO:0000256" key="4">
    <source>
        <dbReference type="ARBA" id="ARBA00022722"/>
    </source>
</evidence>
<dbReference type="SUPFAM" id="SSF50630">
    <property type="entry name" value="Acid proteases"/>
    <property type="match status" value="1"/>
</dbReference>
<dbReference type="Gene3D" id="2.40.70.10">
    <property type="entry name" value="Acid Proteases"/>
    <property type="match status" value="1"/>
</dbReference>
<dbReference type="Pfam" id="PF00078">
    <property type="entry name" value="RVT_1"/>
    <property type="match status" value="1"/>
</dbReference>
<feature type="region of interest" description="Disordered" evidence="8">
    <location>
        <begin position="2463"/>
        <end position="2498"/>
    </location>
</feature>
<dbReference type="SUPFAM" id="SSF56672">
    <property type="entry name" value="DNA/RNA polymerases"/>
    <property type="match status" value="1"/>
</dbReference>
<dbReference type="PROSITE" id="PS50994">
    <property type="entry name" value="INTEGRASE"/>
    <property type="match status" value="1"/>
</dbReference>
<keyword evidence="3" id="KW-0548">Nucleotidyltransferase</keyword>
<feature type="transmembrane region" description="Helical" evidence="9">
    <location>
        <begin position="1168"/>
        <end position="1192"/>
    </location>
</feature>
<evidence type="ECO:0000256" key="1">
    <source>
        <dbReference type="ARBA" id="ARBA00012493"/>
    </source>
</evidence>
<evidence type="ECO:0000256" key="5">
    <source>
        <dbReference type="ARBA" id="ARBA00022759"/>
    </source>
</evidence>
<dbReference type="GO" id="GO:0003964">
    <property type="term" value="F:RNA-directed DNA polymerase activity"/>
    <property type="evidence" value="ECO:0007669"/>
    <property type="project" value="UniProtKB-KW"/>
</dbReference>
<keyword evidence="9" id="KW-1133">Transmembrane helix</keyword>
<feature type="domain" description="Integrase catalytic" evidence="11">
    <location>
        <begin position="2146"/>
        <end position="2309"/>
    </location>
</feature>
<feature type="compositionally biased region" description="Acidic residues" evidence="8">
    <location>
        <begin position="2478"/>
        <end position="2488"/>
    </location>
</feature>
<evidence type="ECO:0000256" key="2">
    <source>
        <dbReference type="ARBA" id="ARBA00022679"/>
    </source>
</evidence>
<keyword evidence="9" id="KW-0812">Transmembrane</keyword>
<dbReference type="InterPro" id="IPR041373">
    <property type="entry name" value="RT_RNaseH"/>
</dbReference>
<feature type="transmembrane region" description="Helical" evidence="9">
    <location>
        <begin position="1071"/>
        <end position="1090"/>
    </location>
</feature>
<evidence type="ECO:0000313" key="12">
    <source>
        <dbReference type="Proteomes" id="UP000887572"/>
    </source>
</evidence>
<feature type="compositionally biased region" description="Polar residues" evidence="8">
    <location>
        <begin position="460"/>
        <end position="476"/>
    </location>
</feature>
<feature type="region of interest" description="Disordered" evidence="8">
    <location>
        <begin position="457"/>
        <end position="478"/>
    </location>
</feature>
<dbReference type="PROSITE" id="PS50878">
    <property type="entry name" value="RT_POL"/>
    <property type="match status" value="1"/>
</dbReference>
<dbReference type="EC" id="2.7.7.49" evidence="1"/>
<dbReference type="InterPro" id="IPR021109">
    <property type="entry name" value="Peptidase_aspartic_dom_sf"/>
</dbReference>
<dbReference type="GO" id="GO:0003676">
    <property type="term" value="F:nucleic acid binding"/>
    <property type="evidence" value="ECO:0007669"/>
    <property type="project" value="InterPro"/>
</dbReference>
<keyword evidence="12" id="KW-1185">Reference proteome</keyword>
<dbReference type="Pfam" id="PF17921">
    <property type="entry name" value="Integrase_H2C2"/>
    <property type="match status" value="1"/>
</dbReference>
<feature type="region of interest" description="Disordered" evidence="8">
    <location>
        <begin position="1"/>
        <end position="27"/>
    </location>
</feature>
<evidence type="ECO:0000313" key="13">
    <source>
        <dbReference type="WBParaSite" id="Gr19_v10_g15381.t2"/>
    </source>
</evidence>
<dbReference type="InterPro" id="IPR000477">
    <property type="entry name" value="RT_dom"/>
</dbReference>
<dbReference type="Pfam" id="PF13975">
    <property type="entry name" value="gag-asp_proteas"/>
    <property type="match status" value="1"/>
</dbReference>
<dbReference type="Gene3D" id="3.10.10.10">
    <property type="entry name" value="HIV Type 1 Reverse Transcriptase, subunit A, domain 1"/>
    <property type="match status" value="1"/>
</dbReference>
<dbReference type="InterPro" id="IPR036397">
    <property type="entry name" value="RNaseH_sf"/>
</dbReference>
<keyword evidence="9" id="KW-0472">Membrane</keyword>
<keyword evidence="4" id="KW-0540">Nuclease</keyword>
<feature type="transmembrane region" description="Helical" evidence="9">
    <location>
        <begin position="1198"/>
        <end position="1218"/>
    </location>
</feature>
<feature type="compositionally biased region" description="Polar residues" evidence="8">
    <location>
        <begin position="136"/>
        <end position="145"/>
    </location>
</feature>
<proteinExistence type="predicted"/>
<dbReference type="PANTHER" id="PTHR37984">
    <property type="entry name" value="PROTEIN CBG26694"/>
    <property type="match status" value="1"/>
</dbReference>
<dbReference type="InterPro" id="IPR041588">
    <property type="entry name" value="Integrase_H2C2"/>
</dbReference>
<dbReference type="SUPFAM" id="SSF53098">
    <property type="entry name" value="Ribonuclease H-like"/>
    <property type="match status" value="1"/>
</dbReference>
<keyword evidence="7" id="KW-0695">RNA-directed DNA polymerase</keyword>
<accession>A0A914HCM1</accession>
<feature type="domain" description="Reverse transcriptase" evidence="10">
    <location>
        <begin position="1568"/>
        <end position="1748"/>
    </location>
</feature>
<dbReference type="Pfam" id="PF17917">
    <property type="entry name" value="RT_RNaseH"/>
    <property type="match status" value="1"/>
</dbReference>
<dbReference type="GO" id="GO:0016787">
    <property type="term" value="F:hydrolase activity"/>
    <property type="evidence" value="ECO:0007669"/>
    <property type="project" value="UniProtKB-KW"/>
</dbReference>
<evidence type="ECO:0000256" key="7">
    <source>
        <dbReference type="ARBA" id="ARBA00022918"/>
    </source>
</evidence>
<sequence length="2532" mass="283075">MTSTSDPGGSGSQVPLARGPEAVDSNEGDGELTIAAIDRKFWHGKTSVKVADLERAQVDLGRMEDKVNRAFRLMNRSVNLKASWVNDVVANSNLNFETVKLQIATLAERVEDLENERNASTREPSLAGSRRRESNTDFVTPQAPRQNEQQGDEGEEEGDNRPVWGLNMLSGGTVGSNLEMFGEESAFAFDEWAERFKDYLSISGKTYTEPEKVTRLKLALKDTPRALFKGLLPAQTATLDSALAALRAKLDSPQRREVAKRTLTLSRQREDESVAQFLRRLTPLVEATNPSLTEAQRKEKVCEEFLDRLKPNMSFLIRLVGLTQAKDLEMVQAQAEELEALLLMNRGDEANRLLNGTLVQRLEQEQMSRAPPGAMCEVSDRFCHQMLRDSSSQFGGGRGGFRNWGRGRQEQFSQRNWSSNPRCHYCQRVGHFAYACQERRNNFQGNRGRPFRQVRWADQQPRQPQGGWQNRPNPINSFEVPALPSNSLGFMENLVQSLVEMNVRNNPSRTAGDEEGQTSGSMNTIAQIEQKKELPEEEKGEGRVEKKEETIPACGPEAAIKHQPKTSNWEGTSLKSKVVSLSFMSMMIFALCSVANGFEKTELPSHPLICQTQRGGKVWQLPEVIGCSKHAVNHSKSPVPRVLHIFAQNMFEHSVDAWTCRKVRKAVRKYTSITNVPVQEMVEPQMQEVSLSECRQMVEDGKCSLGVLVNESGLLHTDKRIDLSPFGDGQCSLEDKTRIIWDTNGTGNCEFSKIGTWKGLQLDNVWVSDEVSFRLTFRNESRKVYSCGQGLQKSEEGFAVQDVVIKKGRRTRRSTESLVTESELNSELGYLDEKVRELLTVSFSQMVKSICDYMVETRRWAATALLSDPTAFARKLFQSGKLVAKAAGPELIKVWPCMELGASEYEFAQVGKDADGKPECFDQIPIKFKTKGTEQMAFVNPRTMIVNPTARKAPCAEFQLQFIFVRGVLLEVDQVSAQVKQVKVDRIAKLGDGFPATLTFSRHNFLHLALVNISDVLGQAYEANLARVSELTYKIRSQNTTVIKTLSDQWEEVSVQVRDKIFGDWVRMGQITLAVMTIIVFADFVVRFGLMLRDEYRGRGISNRMTFGAGSGARQVNEPTPAVSAIATGAEPGVKALESEVALTPIKLIESIAPPAQKRMRRGKRTRFSFRMPKTVISLLLACLPFTGAQMAQQATPLLTISEEIVTFLVIISTFLVVRKMSRNAGKRSQLPSLPNLNAISPQHAVVQVTINSRPVRCLMDTGASLTVAPRSVAGELKCRIVPADLEAMSASGHIIRLRECAQISLNIAGVVTQAVIYFVADSEFTVSRDYSVIVGWDVFEQLPAITFDHLAGKFFVGNHEAKLCHRSAVLLSNIRISAQEDILVPADSQVLVNARIEVSPALKNPLVIDRPDSSLTKKGLFVVNSVSPAGKEQLKIALVNPTMEPKSLWKGTHLAYANELMCERNGLLREGCAKQIAVVESHKSMAVDPAFVVDFSKTAVEGDDLTRLKALIEEFSDTFSKFQYDLGLFTAAEHHITTTTEEPVASPPRRMPYKYKEELKKHIDQLLASGVMIESDTPWVTPIVIVQKKDGGIRPCLDFRKLNEVTIPDRYPLPRLDSIMERVGSCAFYTSLDLASGYLQIKLSDETSRKCGVITEDNVFQMMTMPFGMKNATAAFSRAMAVVLSGLDGIALAYVDDVLIFTKEEDFEEHLAAVRKVLERFRLYNLKLSPKKCTFASKEMNFLGFVLNSGGFKPSLSRIEILKEMPVPTSVKEVKRVLGQAGFYRRHIENFAMVVEPMLKLTRQGNKFEWGRDQQEAFDQVKNLLSQVPNLVFPDYGKPFHIFTDASTVGQGGVLMQKSEVSGGFSAVSYCSRTLSTAERKWPAVQVELGAIIYALREFRPFIFMSDVELHTDHKPLAFLLKKSESSPQLARWMIELQNYQIKIVHVAGKENSLADALSRATEDKPFTEMQSIDELEDIIEFPVCLAISQHSRVVMDPFLNKLLVRQEDGGSYEVKLEEEQMKDPEAVAYIEFVRNGEFPAGLDEKENETFAVGASKFKLDSGVLYFKEDGQPPKIYVPISLRGLIFESFHSSLLGGGHLNYRKTLAKCRKYFWPKMHSDILTWVKLCITCQLRHSPTPAYREEMMMVPANTLFAKVGLDLAGPFPMTQKGNKHILNIVCWFTKYVISVPVPDTKARTIAQAFLNHCYLKFGGCTELITDNATAFTSDFFREFCSMLYIDKKYACPHWSQGNASTERTFRTFHNILAKYISRNQPDFDEFLDAACFCYNTSVHASTGESPFFLMFARDPVFCVDQIVDPKIRDPVAISDRGEFKQKMVVAIRQAWHAASEEYAKAQLKMKEQYDRRARPQQVQAGDRVLIRNYEGRVGTSKKFQLPWKGIFRVIEVEGIHVTVVSCSAPSSAPRRLHLNQVKKCFEMLGPACTVPALPADEKESLEAAAAADAEAQGQGEAIRPLGGEEDAEEEIQNLEDSRPNDEAVSLACGPKAVKNEMITELAKSALSRAAQSPAGTT</sequence>
<keyword evidence="6" id="KW-0378">Hydrolase</keyword>
<dbReference type="FunFam" id="3.30.70.270:FF:000020">
    <property type="entry name" value="Transposon Tf2-6 polyprotein-like Protein"/>
    <property type="match status" value="1"/>
</dbReference>
<dbReference type="GO" id="GO:0042575">
    <property type="term" value="C:DNA polymerase complex"/>
    <property type="evidence" value="ECO:0007669"/>
    <property type="project" value="UniProtKB-ARBA"/>
</dbReference>
<dbReference type="Pfam" id="PF00665">
    <property type="entry name" value="rve"/>
    <property type="match status" value="1"/>
</dbReference>
<keyword evidence="2" id="KW-0808">Transferase</keyword>
<protein>
    <recommendedName>
        <fullName evidence="1">RNA-directed DNA polymerase</fullName>
        <ecNumber evidence="1">2.7.7.49</ecNumber>
    </recommendedName>
</protein>
<dbReference type="Gene3D" id="3.30.420.10">
    <property type="entry name" value="Ribonuclease H-like superfamily/Ribonuclease H"/>
    <property type="match status" value="1"/>
</dbReference>
<evidence type="ECO:0000256" key="6">
    <source>
        <dbReference type="ARBA" id="ARBA00022801"/>
    </source>
</evidence>
<name>A0A914HCM1_GLORO</name>
<evidence type="ECO:0000256" key="3">
    <source>
        <dbReference type="ARBA" id="ARBA00022695"/>
    </source>
</evidence>
<feature type="region of interest" description="Disordered" evidence="8">
    <location>
        <begin position="114"/>
        <end position="164"/>
    </location>
</feature>
<evidence type="ECO:0000256" key="9">
    <source>
        <dbReference type="SAM" id="Phobius"/>
    </source>
</evidence>
<evidence type="ECO:0000256" key="8">
    <source>
        <dbReference type="SAM" id="MobiDB-lite"/>
    </source>
</evidence>
<dbReference type="InterPro" id="IPR001584">
    <property type="entry name" value="Integrase_cat-core"/>
</dbReference>
<dbReference type="CDD" id="cd09274">
    <property type="entry name" value="RNase_HI_RT_Ty3"/>
    <property type="match status" value="1"/>
</dbReference>
<evidence type="ECO:0000259" key="11">
    <source>
        <dbReference type="PROSITE" id="PS50994"/>
    </source>
</evidence>
<dbReference type="InterPro" id="IPR043128">
    <property type="entry name" value="Rev_trsase/Diguanyl_cyclase"/>
</dbReference>
<dbReference type="Gene3D" id="3.30.70.270">
    <property type="match status" value="2"/>
</dbReference>
<evidence type="ECO:0000259" key="10">
    <source>
        <dbReference type="PROSITE" id="PS50878"/>
    </source>
</evidence>
<dbReference type="CDD" id="cd01647">
    <property type="entry name" value="RT_LTR"/>
    <property type="match status" value="1"/>
</dbReference>
<dbReference type="Proteomes" id="UP000887572">
    <property type="component" value="Unplaced"/>
</dbReference>
<dbReference type="InterPro" id="IPR050951">
    <property type="entry name" value="Retrovirus_Pol_polyprotein"/>
</dbReference>
<dbReference type="GO" id="GO:0015074">
    <property type="term" value="P:DNA integration"/>
    <property type="evidence" value="ECO:0007669"/>
    <property type="project" value="InterPro"/>
</dbReference>
<feature type="transmembrane region" description="Helical" evidence="9">
    <location>
        <begin position="1304"/>
        <end position="1321"/>
    </location>
</feature>
<dbReference type="InterPro" id="IPR012337">
    <property type="entry name" value="RNaseH-like_sf"/>
</dbReference>
<dbReference type="Gene3D" id="1.10.340.70">
    <property type="match status" value="1"/>
</dbReference>
<feature type="region of interest" description="Disordered" evidence="8">
    <location>
        <begin position="505"/>
        <end position="524"/>
    </location>
</feature>